<protein>
    <recommendedName>
        <fullName evidence="9">Hint domain-containing protein</fullName>
    </recommendedName>
</protein>
<evidence type="ECO:0000259" key="6">
    <source>
        <dbReference type="Pfam" id="PF25023"/>
    </source>
</evidence>
<accession>A0A2L0EP00</accession>
<feature type="domain" description="Teneurin-like YD-shell" evidence="6">
    <location>
        <begin position="1231"/>
        <end position="2106"/>
    </location>
</feature>
<keyword evidence="3" id="KW-1015">Disulfide bond</keyword>
<dbReference type="Gene3D" id="2.180.10.10">
    <property type="entry name" value="RHS repeat-associated core"/>
    <property type="match status" value="2"/>
</dbReference>
<dbReference type="InterPro" id="IPR001673">
    <property type="entry name" value="S_mold_repeat"/>
</dbReference>
<evidence type="ECO:0000256" key="3">
    <source>
        <dbReference type="ARBA" id="ARBA00023157"/>
    </source>
</evidence>
<evidence type="ECO:0000259" key="5">
    <source>
        <dbReference type="Pfam" id="PF25020"/>
    </source>
</evidence>
<dbReference type="InterPro" id="IPR056823">
    <property type="entry name" value="TEN-like_YD-shell"/>
</dbReference>
<dbReference type="EMBL" id="CP012673">
    <property type="protein sequence ID" value="AUX41034.1"/>
    <property type="molecule type" value="Genomic_DNA"/>
</dbReference>
<evidence type="ECO:0008006" key="9">
    <source>
        <dbReference type="Google" id="ProtNLM"/>
    </source>
</evidence>
<proteinExistence type="predicted"/>
<keyword evidence="1" id="KW-0245">EGF-like domain</keyword>
<dbReference type="InterPro" id="IPR022385">
    <property type="entry name" value="Rhs_assc_core"/>
</dbReference>
<dbReference type="InterPro" id="IPR011042">
    <property type="entry name" value="6-blade_b-propeller_TolB-like"/>
</dbReference>
<organism evidence="7 8">
    <name type="scientific">Sorangium cellulosum</name>
    <name type="common">Polyangium cellulosum</name>
    <dbReference type="NCBI Taxonomy" id="56"/>
    <lineage>
        <taxon>Bacteria</taxon>
        <taxon>Pseudomonadati</taxon>
        <taxon>Myxococcota</taxon>
        <taxon>Polyangia</taxon>
        <taxon>Polyangiales</taxon>
        <taxon>Polyangiaceae</taxon>
        <taxon>Sorangium</taxon>
    </lineage>
</organism>
<reference evidence="7 8" key="1">
    <citation type="submission" date="2015-09" db="EMBL/GenBank/DDBJ databases">
        <title>Sorangium comparison.</title>
        <authorList>
            <person name="Zaburannyi N."/>
            <person name="Bunk B."/>
            <person name="Overmann J."/>
            <person name="Mueller R."/>
        </authorList>
    </citation>
    <scope>NUCLEOTIDE SEQUENCE [LARGE SCALE GENOMIC DNA]</scope>
    <source>
        <strain evidence="7 8">So ce26</strain>
    </source>
</reference>
<dbReference type="NCBIfam" id="TIGR03696">
    <property type="entry name" value="Rhs_assc_core"/>
    <property type="match status" value="1"/>
</dbReference>
<evidence type="ECO:0000256" key="2">
    <source>
        <dbReference type="ARBA" id="ARBA00022737"/>
    </source>
</evidence>
<feature type="region of interest" description="Disordered" evidence="4">
    <location>
        <begin position="612"/>
        <end position="649"/>
    </location>
</feature>
<keyword evidence="2" id="KW-0677">Repeat</keyword>
<gene>
    <name evidence="7" type="ORF">SOCE26_024390</name>
</gene>
<dbReference type="SUPFAM" id="SSF49464">
    <property type="entry name" value="Carboxypeptidase regulatory domain-like"/>
    <property type="match status" value="1"/>
</dbReference>
<name>A0A2L0EP00_SORCE</name>
<dbReference type="InterPro" id="IPR056820">
    <property type="entry name" value="TEN_TTR-like"/>
</dbReference>
<dbReference type="Pfam" id="PF25023">
    <property type="entry name" value="TEN_YD-shell"/>
    <property type="match status" value="1"/>
</dbReference>
<dbReference type="NCBIfam" id="NF033679">
    <property type="entry name" value="DNRLRE_dom"/>
    <property type="match status" value="1"/>
</dbReference>
<evidence type="ECO:0000313" key="7">
    <source>
        <dbReference type="EMBL" id="AUX41034.1"/>
    </source>
</evidence>
<feature type="compositionally biased region" description="Pro residues" evidence="4">
    <location>
        <begin position="613"/>
        <end position="627"/>
    </location>
</feature>
<feature type="domain" description="Teneurin TTR-like" evidence="5">
    <location>
        <begin position="303"/>
        <end position="390"/>
    </location>
</feature>
<dbReference type="PANTHER" id="PTHR11219:SF69">
    <property type="entry name" value="TENEURIN-A"/>
    <property type="match status" value="1"/>
</dbReference>
<dbReference type="NCBIfam" id="TIGR01643">
    <property type="entry name" value="YD_repeat_2x"/>
    <property type="match status" value="2"/>
</dbReference>
<feature type="region of interest" description="Disordered" evidence="4">
    <location>
        <begin position="2142"/>
        <end position="2187"/>
    </location>
</feature>
<dbReference type="InterPro" id="IPR008969">
    <property type="entry name" value="CarboxyPept-like_regulatory"/>
</dbReference>
<dbReference type="SUPFAM" id="SSF63829">
    <property type="entry name" value="Calcium-dependent phosphotriesterase"/>
    <property type="match status" value="1"/>
</dbReference>
<dbReference type="InterPro" id="IPR051216">
    <property type="entry name" value="Teneurin"/>
</dbReference>
<dbReference type="Pfam" id="PF25020">
    <property type="entry name" value="TTR_TEN1-4"/>
    <property type="match status" value="1"/>
</dbReference>
<dbReference type="Pfam" id="PF00526">
    <property type="entry name" value="Dicty_CTDC"/>
    <property type="match status" value="2"/>
</dbReference>
<evidence type="ECO:0000256" key="1">
    <source>
        <dbReference type="ARBA" id="ARBA00022536"/>
    </source>
</evidence>
<evidence type="ECO:0000313" key="8">
    <source>
        <dbReference type="Proteomes" id="UP000238348"/>
    </source>
</evidence>
<feature type="compositionally biased region" description="Gly residues" evidence="4">
    <location>
        <begin position="628"/>
        <end position="642"/>
    </location>
</feature>
<dbReference type="Proteomes" id="UP000238348">
    <property type="component" value="Chromosome"/>
</dbReference>
<sequence>MGGTLFSAIAAGASCSSNAPDEELHGKVKLAVEGEGPTCVTLQRGTAGAVEDVTIWENFPTWNDNTVSLRTGTLGEFGLRHAVLEFDLSPVPAGATVVSATLRLRQIYRDDVSTSTINIHRVTSAWSESAATWASLGNGSAFDPAIASSFQSLPGTGMRSADLTALTAAWLAESVPNHGILLEEAPVLTTEFRSSEEPQIAERPSLEVCYTESSSCTGTLDDGDACTTDTCDPVLGILHTPISTDDGDPSTIDTCDPATGAVTHVACPALDPTVATRLIDAVGCIYQGPNAPQTGVTATIAPASVAVVKGKVATRAGVPISGVKVSVLHHEAGDAASYGQVLTRADGAFELVVQGGQPLTMKYEKAGYLPVQRQVGTQWQQWSKAPDVVMIESDPVATPVVLGSTTEVQVARGSVQSDESGARQATLLFPPGTAGTMTVPDPGGPPGATMTVALPAEVHVRATEYTVGPNGPEAMPGTLPPTSGYTYAVELGLDEAVGAGATKIEFNQPIPFYVENFLDFPVGMAVPLGYYDARKGAWVPADDGRIIEILDVSGGTASVDIDGDGTADDAGELAALGITAEEQQELATLYAAGATLWRVQVTHFTPWDCNWPYGPPGGPEPEPPPDPGGGGPGGPSGGGPGAPGDEPCKQVGSIIECENQILGERLPVSGTPFSLHYQSDRTLGRKENYRLEIPVTRSTVDPRLKRIELQIDVAGRTFSPTVACPCGPDQQYTFDWDGRDAFGRLLAGKQPVAVEVRHVYDGLYMVPSANVSSGGGAPGSSFARPSGTRILGSRTRQETALARRWEGQIGASWTNGSAALGGMSLDVHHAFDTLGSILYLGDGSRRDSRNIGSVLERIAGEIPRSATPAAAADGLSIEAAYIGRPSGLALGSDGTIYYSDQMSSRVRKISPGGIVTTVAGVNGVSGYNGDNRLATTARLTSPGALALAPDRSLYIGESGRVRRVAPDGTISTVAGNGSTLTTTSDNVPATSIGVGGSIQDIALAQDGSLYILVKRRVRKVDREGIITTAAGTGVSEYSGDGGPAVQATFCALQSIALGPDGSFYVADSPSNLEIDGPGCRNRIRRIDANGIVTTVAGGNESGPTAEGTPATAARIGRPGALELGPDGSLYFVSSYPLGNFFDVGHPIVRRISPNGLMYTAAGNPASRAFACNFKHCDLGAPATAAGLLSPTALLISPDGSLLLADFGSDDSGLIARVGTPLPGLSTSNAVVASKDGAELYVFDEKGRHLSTLDTLLGVARYEFGYDAAGRLTTITDIDDQLTQIVRNASGAPTAIVAPTGPTTQLSLDAEGYLWTVTNPANETTTLEYHPNSGLLRFWRDPQNRTHEFQYDADGRLTRDVDPAGGFKALSKTGTKTDYQVTVTTAEGRTQEYGIEKLSDGGGRRTGSGSDGLMTVVQTATNGVQTLTTPDGTVSSVEVRGDPRFGMQSPILSKETTTTPLGRTKQVTQSRSVVLAPPGDDPLNIASVTDLVTTNGHTFSTVFNKATRTTVHTSPAGRQSTTTVNADGRIQRAETPAILPVEFSYYPDGRLHTRTQGVRTWTYTYDSDGWLAMVVDPLLRPVSFLHDPVGRPTQTTRADTEVIGTSYYPGGLVHTMTPPDRPEHTFGYNQVDLLEEYLAPDIGAAPRETSWSYDLDGLLTSSVRPGEAATVYTRDPATHRLSQVALPQGMGTVSYSYHPTTGNLSSVAGPAGISLSFAHDGSLLTGLTWAGAGFGGSSASVQWVYDNDFRIDTETVGGGATINFDYDADGLLTQAGGLTLSRHPDNGMYTGSTIGVVSDTVTHDAYGAVATYVAQASGSTLYEVTTTPDALGRIQSMTETIQGVTATYEYVRDLAGRLTDVYRDGVLTAHYDYDANGNRLARTSPSGAATGAYDDQDRLLSYGTKTYVVSPAGDLASVTDTATAATTTLTYDARGNLRQVVLGTGDVLEYLVDGKNHRIWKKKNGMVVQGFLYRDDLQPAAELDATGAVVAQFIYGQDRNVPDIVLKGAATYRILTDHHGSPRLVVNTATGAIAQRIDYDEFGRVLQDTNPGFQPFGFAGGLYDADTKLVRFGARDYDAEVGRWTAKDPIRFDGGDTNLYGYVLNDPISFTDPNGLGPIGLLDCLLSGRSLADCWAEEKAKLVSKPESDSGSGSDPGPGSPPGERPKPKNGFGMCPANPYRDPPEPDWKKKMKSCSGTSGGARVKCCMDACDARDIGEVASGICFAQCLVQ</sequence>
<dbReference type="PANTHER" id="PTHR11219">
    <property type="entry name" value="TENEURIN AND N-ACETYLGLUCOSAMINE-1-PHOSPHODIESTER ALPHA-N-ACETYLGLUCOSAMINIDASE"/>
    <property type="match status" value="1"/>
</dbReference>
<dbReference type="Gene3D" id="2.120.10.30">
    <property type="entry name" value="TolB, C-terminal domain"/>
    <property type="match status" value="3"/>
</dbReference>
<dbReference type="InterPro" id="IPR006530">
    <property type="entry name" value="YD"/>
</dbReference>
<evidence type="ECO:0000256" key="4">
    <source>
        <dbReference type="SAM" id="MobiDB-lite"/>
    </source>
</evidence>